<dbReference type="InterPro" id="IPR022893">
    <property type="entry name" value="Shikimate_DH_fam"/>
</dbReference>
<dbReference type="InterPro" id="IPR006151">
    <property type="entry name" value="Shikm_DH/Glu-tRNA_Rdtase"/>
</dbReference>
<feature type="binding site" evidence="8">
    <location>
        <position position="105"/>
    </location>
    <ligand>
        <name>shikimate</name>
        <dbReference type="ChEBI" id="CHEBI:36208"/>
    </ligand>
</feature>
<comment type="subunit">
    <text evidence="8">Homodimer.</text>
</comment>
<evidence type="ECO:0000259" key="9">
    <source>
        <dbReference type="Pfam" id="PF01488"/>
    </source>
</evidence>
<feature type="binding site" evidence="8">
    <location>
        <position position="247"/>
    </location>
    <ligand>
        <name>shikimate</name>
        <dbReference type="ChEBI" id="CHEBI:36208"/>
    </ligand>
</feature>
<feature type="binding site" evidence="8">
    <location>
        <position position="64"/>
    </location>
    <ligand>
        <name>shikimate</name>
        <dbReference type="ChEBI" id="CHEBI:36208"/>
    </ligand>
</feature>
<dbReference type="HAMAP" id="MF_00222">
    <property type="entry name" value="Shikimate_DH_AroE"/>
    <property type="match status" value="1"/>
</dbReference>
<evidence type="ECO:0000256" key="8">
    <source>
        <dbReference type="HAMAP-Rule" id="MF_00222"/>
    </source>
</evidence>
<evidence type="ECO:0000256" key="3">
    <source>
        <dbReference type="ARBA" id="ARBA00022605"/>
    </source>
</evidence>
<dbReference type="InterPro" id="IPR036291">
    <property type="entry name" value="NAD(P)-bd_dom_sf"/>
</dbReference>
<evidence type="ECO:0000256" key="7">
    <source>
        <dbReference type="ARBA" id="ARBA00049442"/>
    </source>
</evidence>
<dbReference type="NCBIfam" id="TIGR00507">
    <property type="entry name" value="aroE"/>
    <property type="match status" value="1"/>
</dbReference>
<keyword evidence="5 8" id="KW-0560">Oxidoreductase</keyword>
<dbReference type="Pfam" id="PF08501">
    <property type="entry name" value="Shikimate_dh_N"/>
    <property type="match status" value="1"/>
</dbReference>
<dbReference type="NCBIfam" id="NF001310">
    <property type="entry name" value="PRK00258.1-2"/>
    <property type="match status" value="1"/>
</dbReference>
<accession>A0A1H4FZM3</accession>
<dbReference type="InterPro" id="IPR013708">
    <property type="entry name" value="Shikimate_DH-bd_N"/>
</dbReference>
<reference evidence="12 13" key="1">
    <citation type="submission" date="2016-10" db="EMBL/GenBank/DDBJ databases">
        <authorList>
            <person name="de Groot N.N."/>
        </authorList>
    </citation>
    <scope>NUCLEOTIDE SEQUENCE [LARGE SCALE GENOMIC DNA]</scope>
    <source>
        <strain evidence="12 13">ATCC 29281</strain>
    </source>
</reference>
<evidence type="ECO:0000259" key="10">
    <source>
        <dbReference type="Pfam" id="PF08501"/>
    </source>
</evidence>
<feature type="binding site" evidence="8">
    <location>
        <position position="216"/>
    </location>
    <ligand>
        <name>NADP(+)</name>
        <dbReference type="ChEBI" id="CHEBI:58349"/>
    </ligand>
</feature>
<dbReference type="GO" id="GO:0019632">
    <property type="term" value="P:shikimate metabolic process"/>
    <property type="evidence" value="ECO:0007669"/>
    <property type="project" value="InterPro"/>
</dbReference>
<name>A0A1H4FZM3_9GAMM</name>
<dbReference type="RefSeq" id="WP_074729423.1">
    <property type="nucleotide sequence ID" value="NZ_FNQS01000018.1"/>
</dbReference>
<proteinExistence type="inferred from homology"/>
<protein>
    <recommendedName>
        <fullName evidence="2 8">Shikimate dehydrogenase (NADP(+))</fullName>
        <shortName evidence="8">SDH</shortName>
        <ecNumber evidence="2 8">1.1.1.25</ecNumber>
    </recommendedName>
</protein>
<dbReference type="CDD" id="cd01065">
    <property type="entry name" value="NAD_bind_Shikimate_DH"/>
    <property type="match status" value="1"/>
</dbReference>
<evidence type="ECO:0000259" key="11">
    <source>
        <dbReference type="Pfam" id="PF18317"/>
    </source>
</evidence>
<evidence type="ECO:0000256" key="1">
    <source>
        <dbReference type="ARBA" id="ARBA00004871"/>
    </source>
</evidence>
<evidence type="ECO:0000256" key="6">
    <source>
        <dbReference type="ARBA" id="ARBA00023141"/>
    </source>
</evidence>
<feature type="binding site" evidence="8">
    <location>
        <begin position="152"/>
        <end position="157"/>
    </location>
    <ligand>
        <name>NADP(+)</name>
        <dbReference type="ChEBI" id="CHEBI:58349"/>
    </ligand>
</feature>
<keyword evidence="4 8" id="KW-0521">NADP</keyword>
<dbReference type="FunFam" id="3.40.50.720:FF:000104">
    <property type="entry name" value="Shikimate dehydrogenase (NADP(+))"/>
    <property type="match status" value="1"/>
</dbReference>
<feature type="binding site" evidence="8">
    <location>
        <position position="240"/>
    </location>
    <ligand>
        <name>NADP(+)</name>
        <dbReference type="ChEBI" id="CHEBI:58349"/>
    </ligand>
</feature>
<evidence type="ECO:0000313" key="13">
    <source>
        <dbReference type="Proteomes" id="UP000187280"/>
    </source>
</evidence>
<keyword evidence="3 8" id="KW-0028">Amino-acid biosynthesis</keyword>
<dbReference type="STRING" id="71657.SAMN02982996_03305"/>
<evidence type="ECO:0000313" key="12">
    <source>
        <dbReference type="EMBL" id="SEB02577.1"/>
    </source>
</evidence>
<dbReference type="Pfam" id="PF18317">
    <property type="entry name" value="SDH_C"/>
    <property type="match status" value="1"/>
</dbReference>
<dbReference type="InterPro" id="IPR041121">
    <property type="entry name" value="SDH_C"/>
</dbReference>
<dbReference type="GO" id="GO:0008652">
    <property type="term" value="P:amino acid biosynthetic process"/>
    <property type="evidence" value="ECO:0007669"/>
    <property type="project" value="UniProtKB-KW"/>
</dbReference>
<gene>
    <name evidence="8" type="primary">aroE</name>
    <name evidence="12" type="ORF">SAMN02982996_03305</name>
</gene>
<dbReference type="SUPFAM" id="SSF53223">
    <property type="entry name" value="Aminoacid dehydrogenase-like, N-terminal domain"/>
    <property type="match status" value="1"/>
</dbReference>
<feature type="binding site" evidence="8">
    <location>
        <position position="80"/>
    </location>
    <ligand>
        <name>NADP(+)</name>
        <dbReference type="ChEBI" id="CHEBI:58349"/>
    </ligand>
</feature>
<evidence type="ECO:0000256" key="4">
    <source>
        <dbReference type="ARBA" id="ARBA00022857"/>
    </source>
</evidence>
<dbReference type="SUPFAM" id="SSF51735">
    <property type="entry name" value="NAD(P)-binding Rossmann-fold domains"/>
    <property type="match status" value="1"/>
</dbReference>
<dbReference type="GO" id="GO:0005829">
    <property type="term" value="C:cytosol"/>
    <property type="evidence" value="ECO:0007669"/>
    <property type="project" value="TreeGrafter"/>
</dbReference>
<dbReference type="PANTHER" id="PTHR21089:SF1">
    <property type="entry name" value="BIFUNCTIONAL 3-DEHYDROQUINATE DEHYDRATASE_SHIKIMATE DEHYDROGENASE, CHLOROPLASTIC"/>
    <property type="match status" value="1"/>
</dbReference>
<dbReference type="Pfam" id="PF01488">
    <property type="entry name" value="Shikimate_DH"/>
    <property type="match status" value="1"/>
</dbReference>
<dbReference type="AlphaFoldDB" id="A0A1H4FZM3"/>
<dbReference type="eggNOG" id="COG0169">
    <property type="taxonomic scope" value="Bacteria"/>
</dbReference>
<feature type="domain" description="SDH C-terminal" evidence="11">
    <location>
        <begin position="240"/>
        <end position="269"/>
    </location>
</feature>
<dbReference type="FunFam" id="3.40.50.10860:FF:000006">
    <property type="entry name" value="Shikimate dehydrogenase (NADP(+))"/>
    <property type="match status" value="1"/>
</dbReference>
<dbReference type="EC" id="1.1.1.25" evidence="2 8"/>
<comment type="function">
    <text evidence="8">Involved in the biosynthesis of the chorismate, which leads to the biosynthesis of aromatic amino acids. Catalyzes the reversible NADPH linked reduction of 3-dehydroshikimate (DHSA) to yield shikimate (SA).</text>
</comment>
<dbReference type="Gene3D" id="3.40.50.10860">
    <property type="entry name" value="Leucine Dehydrogenase, chain A, domain 1"/>
    <property type="match status" value="1"/>
</dbReference>
<dbReference type="UniPathway" id="UPA00053">
    <property type="reaction ID" value="UER00087"/>
</dbReference>
<organism evidence="12 13">
    <name type="scientific">Lonsdalea quercina</name>
    <dbReference type="NCBI Taxonomy" id="71657"/>
    <lineage>
        <taxon>Bacteria</taxon>
        <taxon>Pseudomonadati</taxon>
        <taxon>Pseudomonadota</taxon>
        <taxon>Gammaproteobacteria</taxon>
        <taxon>Enterobacterales</taxon>
        <taxon>Pectobacteriaceae</taxon>
        <taxon>Lonsdalea</taxon>
    </lineage>
</organism>
<dbReference type="Proteomes" id="UP000187280">
    <property type="component" value="Unassembled WGS sequence"/>
</dbReference>
<dbReference type="EMBL" id="FNQS01000018">
    <property type="protein sequence ID" value="SEB02577.1"/>
    <property type="molecule type" value="Genomic_DNA"/>
</dbReference>
<comment type="pathway">
    <text evidence="1 8">Metabolic intermediate biosynthesis; chorismate biosynthesis; chorismate from D-erythrose 4-phosphate and phosphoenolpyruvate: step 4/7.</text>
</comment>
<feature type="binding site" evidence="8">
    <location>
        <begin position="129"/>
        <end position="133"/>
    </location>
    <ligand>
        <name>NADP(+)</name>
        <dbReference type="ChEBI" id="CHEBI:58349"/>
    </ligand>
</feature>
<dbReference type="Gene3D" id="3.40.50.720">
    <property type="entry name" value="NAD(P)-binding Rossmann-like Domain"/>
    <property type="match status" value="1"/>
</dbReference>
<feature type="binding site" evidence="8">
    <location>
        <position position="89"/>
    </location>
    <ligand>
        <name>shikimate</name>
        <dbReference type="ChEBI" id="CHEBI:36208"/>
    </ligand>
</feature>
<feature type="domain" description="Quinate/shikimate 5-dehydrogenase/glutamyl-tRNA reductase" evidence="9">
    <location>
        <begin position="124"/>
        <end position="193"/>
    </location>
</feature>
<dbReference type="InterPro" id="IPR046346">
    <property type="entry name" value="Aminoacid_DH-like_N_sf"/>
</dbReference>
<dbReference type="GO" id="GO:0009073">
    <property type="term" value="P:aromatic amino acid family biosynthetic process"/>
    <property type="evidence" value="ECO:0007669"/>
    <property type="project" value="UniProtKB-KW"/>
</dbReference>
<keyword evidence="13" id="KW-1185">Reference proteome</keyword>
<feature type="binding site" evidence="8">
    <location>
        <begin position="18"/>
        <end position="20"/>
    </location>
    <ligand>
        <name>shikimate</name>
        <dbReference type="ChEBI" id="CHEBI:36208"/>
    </ligand>
</feature>
<feature type="binding site" evidence="8">
    <location>
        <position position="218"/>
    </location>
    <ligand>
        <name>shikimate</name>
        <dbReference type="ChEBI" id="CHEBI:36208"/>
    </ligand>
</feature>
<feature type="domain" description="Shikimate dehydrogenase substrate binding N-terminal" evidence="10">
    <location>
        <begin position="10"/>
        <end position="91"/>
    </location>
</feature>
<keyword evidence="6 8" id="KW-0057">Aromatic amino acid biosynthesis</keyword>
<dbReference type="InterPro" id="IPR011342">
    <property type="entry name" value="Shikimate_DH"/>
</dbReference>
<feature type="active site" description="Proton acceptor" evidence="8">
    <location>
        <position position="68"/>
    </location>
</feature>
<dbReference type="GO" id="GO:0004764">
    <property type="term" value="F:shikimate 3-dehydrogenase (NADP+) activity"/>
    <property type="evidence" value="ECO:0007669"/>
    <property type="project" value="UniProtKB-UniRule"/>
</dbReference>
<sequence>MSSEVKAFAVFGNPIAHSKSPQIHALFAHQTGISLSYDRFLAPVEEFEQTLQTFFQTGAGANVTTPFKERACIVMDALSERAKVAGAVNTIKKMDDGTLYGDNTDGMGLLSDLEQNTLIQPGFHVLLIGAGGAARGVIQPLLAYGCSITVTNRTHSRAESLVKHFCNKGNIRALPLNELTDEGFDLIVNATSSGIAGDVPALPESLVSREVHCYDMFYASGLTPFLKWCSELGVKKYADGLGMLVWQAAHAYELWHGILPDAAAVIQQMKRELEQ</sequence>
<dbReference type="PANTHER" id="PTHR21089">
    <property type="entry name" value="SHIKIMATE DEHYDROGENASE"/>
    <property type="match status" value="1"/>
</dbReference>
<evidence type="ECO:0000256" key="2">
    <source>
        <dbReference type="ARBA" id="ARBA00012962"/>
    </source>
</evidence>
<dbReference type="GO" id="GO:0009423">
    <property type="term" value="P:chorismate biosynthetic process"/>
    <property type="evidence" value="ECO:0007669"/>
    <property type="project" value="UniProtKB-UniRule"/>
</dbReference>
<dbReference type="GO" id="GO:0050661">
    <property type="term" value="F:NADP binding"/>
    <property type="evidence" value="ECO:0007669"/>
    <property type="project" value="InterPro"/>
</dbReference>
<comment type="similarity">
    <text evidence="8">Belongs to the shikimate dehydrogenase family.</text>
</comment>
<comment type="catalytic activity">
    <reaction evidence="7 8">
        <text>shikimate + NADP(+) = 3-dehydroshikimate + NADPH + H(+)</text>
        <dbReference type="Rhea" id="RHEA:17737"/>
        <dbReference type="ChEBI" id="CHEBI:15378"/>
        <dbReference type="ChEBI" id="CHEBI:16630"/>
        <dbReference type="ChEBI" id="CHEBI:36208"/>
        <dbReference type="ChEBI" id="CHEBI:57783"/>
        <dbReference type="ChEBI" id="CHEBI:58349"/>
        <dbReference type="EC" id="1.1.1.25"/>
    </reaction>
</comment>
<evidence type="ECO:0000256" key="5">
    <source>
        <dbReference type="ARBA" id="ARBA00023002"/>
    </source>
</evidence>
<dbReference type="GeneID" id="97766130"/>